<proteinExistence type="predicted"/>
<evidence type="ECO:0000313" key="4">
    <source>
        <dbReference type="RefSeq" id="XP_013787897.1"/>
    </source>
</evidence>
<accession>A0ABM1BSN3</accession>
<dbReference type="PANTHER" id="PTHR10380">
    <property type="entry name" value="CUTICLE PROTEIN"/>
    <property type="match status" value="1"/>
</dbReference>
<keyword evidence="3" id="KW-1185">Reference proteome</keyword>
<evidence type="ECO:0000313" key="3">
    <source>
        <dbReference type="Proteomes" id="UP000694941"/>
    </source>
</evidence>
<evidence type="ECO:0000256" key="2">
    <source>
        <dbReference type="SAM" id="MobiDB-lite"/>
    </source>
</evidence>
<dbReference type="PROSITE" id="PS51155">
    <property type="entry name" value="CHIT_BIND_RR_2"/>
    <property type="match status" value="1"/>
</dbReference>
<dbReference type="InterPro" id="IPR050468">
    <property type="entry name" value="Cuticle_Struct_Prot"/>
</dbReference>
<evidence type="ECO:0000256" key="1">
    <source>
        <dbReference type="PROSITE-ProRule" id="PRU00497"/>
    </source>
</evidence>
<reference evidence="4" key="1">
    <citation type="submission" date="2025-08" db="UniProtKB">
        <authorList>
            <consortium name="RefSeq"/>
        </authorList>
    </citation>
    <scope>IDENTIFICATION</scope>
    <source>
        <tissue evidence="4">Muscle</tissue>
    </source>
</reference>
<protein>
    <submittedName>
        <fullName evidence="4">Cuticle protein 10.9-like</fullName>
    </submittedName>
</protein>
<feature type="compositionally biased region" description="Polar residues" evidence="2">
    <location>
        <begin position="92"/>
        <end position="102"/>
    </location>
</feature>
<dbReference type="RefSeq" id="XP_013787897.1">
    <property type="nucleotide sequence ID" value="XM_013932443.1"/>
</dbReference>
<keyword evidence="1" id="KW-0193">Cuticle</keyword>
<dbReference type="Proteomes" id="UP000694941">
    <property type="component" value="Unplaced"/>
</dbReference>
<dbReference type="PRINTS" id="PR00947">
    <property type="entry name" value="CUTICLE"/>
</dbReference>
<dbReference type="Pfam" id="PF00379">
    <property type="entry name" value="Chitin_bind_4"/>
    <property type="match status" value="1"/>
</dbReference>
<dbReference type="InterPro" id="IPR000618">
    <property type="entry name" value="Insect_cuticle"/>
</dbReference>
<sequence>MLATAAYAGYPFYAAPAVKVVHAPVYQPAPVEKPQPFDFSYDTKDEDGNTHARQESGDGSGAVSGSYSYTDANGLFRRVSYTSDASGFKPSIETNEPGTANANPADVQVSVQEAPAIK</sequence>
<feature type="region of interest" description="Disordered" evidence="2">
    <location>
        <begin position="32"/>
        <end position="65"/>
    </location>
</feature>
<feature type="region of interest" description="Disordered" evidence="2">
    <location>
        <begin position="86"/>
        <end position="118"/>
    </location>
</feature>
<dbReference type="PANTHER" id="PTHR10380:SF235">
    <property type="entry name" value="CUTICULAR PROTEIN 73D, ISOFORM B"/>
    <property type="match status" value="1"/>
</dbReference>
<feature type="compositionally biased region" description="Basic and acidic residues" evidence="2">
    <location>
        <begin position="41"/>
        <end position="56"/>
    </location>
</feature>
<name>A0ABM1BSN3_LIMPO</name>
<organism evidence="3 4">
    <name type="scientific">Limulus polyphemus</name>
    <name type="common">Atlantic horseshoe crab</name>
    <dbReference type="NCBI Taxonomy" id="6850"/>
    <lineage>
        <taxon>Eukaryota</taxon>
        <taxon>Metazoa</taxon>
        <taxon>Ecdysozoa</taxon>
        <taxon>Arthropoda</taxon>
        <taxon>Chelicerata</taxon>
        <taxon>Merostomata</taxon>
        <taxon>Xiphosura</taxon>
        <taxon>Limulidae</taxon>
        <taxon>Limulus</taxon>
    </lineage>
</organism>
<dbReference type="GeneID" id="106471823"/>
<feature type="non-terminal residue" evidence="4">
    <location>
        <position position="118"/>
    </location>
</feature>
<gene>
    <name evidence="4" type="primary">LOC106471823</name>
</gene>